<dbReference type="GO" id="GO:0016747">
    <property type="term" value="F:acyltransferase activity, transferring groups other than amino-acyl groups"/>
    <property type="evidence" value="ECO:0007669"/>
    <property type="project" value="InterPro"/>
</dbReference>
<keyword evidence="2" id="KW-0012">Acyltransferase</keyword>
<reference evidence="5" key="1">
    <citation type="submission" date="2017-09" db="EMBL/GenBank/DDBJ databases">
        <title>Genome evolution observed in wild isolates of Caulobacter crescentus.</title>
        <authorList>
            <person name="Ely B."/>
            <person name="Wilson K."/>
            <person name="Scott D."/>
        </authorList>
    </citation>
    <scope>NUCLEOTIDE SEQUENCE [LARGE SCALE GENOMIC DNA]</scope>
    <source>
        <strain evidence="5">CB13b1a</strain>
    </source>
</reference>
<organism evidence="4 5">
    <name type="scientific">Caulobacter vibrioides</name>
    <name type="common">Caulobacter crescentus</name>
    <dbReference type="NCBI Taxonomy" id="155892"/>
    <lineage>
        <taxon>Bacteria</taxon>
        <taxon>Pseudomonadati</taxon>
        <taxon>Pseudomonadota</taxon>
        <taxon>Alphaproteobacteria</taxon>
        <taxon>Caulobacterales</taxon>
        <taxon>Caulobacteraceae</taxon>
        <taxon>Caulobacter</taxon>
    </lineage>
</organism>
<proteinExistence type="predicted"/>
<dbReference type="RefSeq" id="WP_096052247.1">
    <property type="nucleotide sequence ID" value="NZ_CP023315.3"/>
</dbReference>
<dbReference type="PROSITE" id="PS51186">
    <property type="entry name" value="GNAT"/>
    <property type="match status" value="1"/>
</dbReference>
<evidence type="ECO:0000313" key="4">
    <source>
        <dbReference type="EMBL" id="ATC32845.1"/>
    </source>
</evidence>
<evidence type="ECO:0000313" key="5">
    <source>
        <dbReference type="Proteomes" id="UP000217311"/>
    </source>
</evidence>
<gene>
    <name evidence="4" type="ORF">CA606_11175</name>
</gene>
<dbReference type="Pfam" id="PF00583">
    <property type="entry name" value="Acetyltransf_1"/>
    <property type="match status" value="1"/>
</dbReference>
<evidence type="ECO:0000256" key="1">
    <source>
        <dbReference type="ARBA" id="ARBA00022679"/>
    </source>
</evidence>
<evidence type="ECO:0000259" key="3">
    <source>
        <dbReference type="PROSITE" id="PS51186"/>
    </source>
</evidence>
<dbReference type="Gene3D" id="3.40.630.30">
    <property type="match status" value="1"/>
</dbReference>
<dbReference type="InterPro" id="IPR016181">
    <property type="entry name" value="Acyl_CoA_acyltransferase"/>
</dbReference>
<feature type="domain" description="N-acetyltransferase" evidence="3">
    <location>
        <begin position="2"/>
        <end position="175"/>
    </location>
</feature>
<accession>A0A290MM23</accession>
<protein>
    <submittedName>
        <fullName evidence="4">N-acetyltransferase</fullName>
    </submittedName>
</protein>
<evidence type="ECO:0000256" key="2">
    <source>
        <dbReference type="ARBA" id="ARBA00023315"/>
    </source>
</evidence>
<dbReference type="InterPro" id="IPR050832">
    <property type="entry name" value="Bact_Acetyltransf"/>
</dbReference>
<dbReference type="AlphaFoldDB" id="A0A290MM23"/>
<dbReference type="EMBL" id="CP023315">
    <property type="protein sequence ID" value="ATC32845.1"/>
    <property type="molecule type" value="Genomic_DNA"/>
</dbReference>
<name>A0A290MM23_CAUVI</name>
<keyword evidence="1 4" id="KW-0808">Transferase</keyword>
<dbReference type="SUPFAM" id="SSF55729">
    <property type="entry name" value="Acyl-CoA N-acyltransferases (Nat)"/>
    <property type="match status" value="1"/>
</dbReference>
<dbReference type="Proteomes" id="UP000217311">
    <property type="component" value="Chromosome"/>
</dbReference>
<dbReference type="PANTHER" id="PTHR43877:SF2">
    <property type="entry name" value="AMINOALKYLPHOSPHONATE N-ACETYLTRANSFERASE-RELATED"/>
    <property type="match status" value="1"/>
</dbReference>
<dbReference type="InterPro" id="IPR000182">
    <property type="entry name" value="GNAT_dom"/>
</dbReference>
<sequence length="175" mass="19311">MPLLTLYQDHELADIAALVNTAYRGETATQGWTSESELLGGQRTDEASLRADLAAKPGSTLLTFRDTADAKPFACAWIEPQADDVWYVGMITVSPLKQAGGLGRAMLQTCEAYARARGGKVMRMTVISVRDTLIAWYERRGYRLTGETQPFPYGDARFGLPQRDDLAFVVMEKGL</sequence>
<dbReference type="PANTHER" id="PTHR43877">
    <property type="entry name" value="AMINOALKYLPHOSPHONATE N-ACETYLTRANSFERASE-RELATED-RELATED"/>
    <property type="match status" value="1"/>
</dbReference>
<dbReference type="CDD" id="cd04301">
    <property type="entry name" value="NAT_SF"/>
    <property type="match status" value="1"/>
</dbReference>